<dbReference type="Pfam" id="PF00078">
    <property type="entry name" value="RVT_1"/>
    <property type="match status" value="1"/>
</dbReference>
<protein>
    <recommendedName>
        <fullName evidence="6">Reverse transcriptase domain-containing protein</fullName>
    </recommendedName>
</protein>
<dbReference type="EnsemblPlants" id="evm.model.09.611">
    <property type="protein sequence ID" value="cds.evm.model.09.611"/>
    <property type="gene ID" value="evm.TU.09.611"/>
</dbReference>
<sequence length="1501" mass="173136">MHTGGYHGPSGHGKHQNPTGFGKKKGPHPSGVGWENLSDPIRNQKLQKYWSFHTKHKAFMITLSKDGGSVRICERTRLFGYEIGVTIDAADWMIGILEELKKKVGQQRIAFKRFFRNSSGSLFIECFDNSKGAFLKISTLKNNRVKMVIIPEEVEAKGWSDLYECLFGVLKRKPESLQDGVTRRKFENYQALPRQQGATQFNRKYKETEQGNAEGNKAHVEHPCRKIKGLGKWDFLPKVNGSFRPKNEFTTRRMKQNNFHEYKQAKQCEKDWKKAVIMFRDNSGLSWSCIFYNLSRELGRKLQVSQLFDDRVIIWCNNETEVENFVEIGNWFIPGTGDTRVSFKRWSAEEQNRDIKIECRGSWIGVKGLPLNLWNMKLMRKIGDLCGGLLDIEKDTAEMNFLNHLRIKLEGDNKGFVPEFLHFEFENSVIKLELFKLNDLGYKFSGFFNTCWHQDFEIGKVIEEEDGCDISASAESELLESESRNSPLLQLPELMAEEESPVALREEEDFFEIRAEKHLLESVALCDSRWGEVSKEKKFKNNGEVDFQRIFSRIFMDLNAHVDRSQNIQILISPNDTWSCKSQVTCFQKQKLYCPSKQLMGLKGPISLRVHYAWGPSLVVSQRETVYGVLSLIICSEDRMKHISSIRRSVKAKARDDFKTTVIFCWKDFEIQTRKVKNSVLQYSEVEEQANSGKPKKMTKEEAIDEIIDEESQFTSSDSEDSEDDVSISEEDGAEAEEDIIYDLSKLWKEEVQIHPRSLVSSSEHRVAKEDNKEWISLTESLAEMGMELIPNPSPEFRVETKSKTNERRSIKKDWQQKVFDEERNIWLKSKCKWVKEGDANSRFFHNLLNARKAKNNISRIEREDGTILDRENDIVSELISFFSKLYTSERKQGADIEGIEWQKISESSARLLESPFDEDEIKRALFSCDGNKAPGPDGFSMAALQSNWDVIKALATRLKYILGDTISDIQSAFVEGRQILDSVLIANETVEDYRSRGKSGMVFKIDFEKAYDRVEWDFLDLTKRKIQSISRTETRRSSPFLFTLVADILGRMVDKAVNSGSLSGFSVGKDKIQISHLQFADDTLLFANDRESLLKLVRIVEGFCALSGLKVNLSKRQLLGLCMDELVVSQCAAQIGCEVGCWPMKYLGMPLAGSPRKKVFWDLVLEKVIESRYGLANNFWDSKRGERMSPRGPWKDIADLYDEYLRLVKFKVGKGDKIRFWEDEWLGDSSLLHTYPGLALISRAKNVYIIELVAEGGAAGESVVSWDFKFRRNLLEKEIPSLIGMLQQMEQVKLLNVNVDIRIWKPDATGVFSSKSAFAWFNSNQNVARPPWTKSLWKSIALSRVKIFIWLVAHGKVNVHDVLQRRRPFILISPGWCVCCKSNGEEVEHLFLHCKFSSKLWSMLLEEFGLIWALPRSVPQMLMSKIKGSKRQDILWKTAVLATIWAIWLERNTRIFEDVENSAIVVWDKIKFWTATWVFRTKHFEDLSFLDLSREWRVLL</sequence>
<dbReference type="Gramene" id="evm.model.09.611">
    <property type="protein sequence ID" value="cds.evm.model.09.611"/>
    <property type="gene ID" value="evm.TU.09.611"/>
</dbReference>
<evidence type="ECO:0000313" key="4">
    <source>
        <dbReference type="EnsemblPlants" id="cds.evm.model.09.611"/>
    </source>
</evidence>
<dbReference type="InterPro" id="IPR000477">
    <property type="entry name" value="RT_dom"/>
</dbReference>
<feature type="region of interest" description="Disordered" evidence="1">
    <location>
        <begin position="1"/>
        <end position="37"/>
    </location>
</feature>
<evidence type="ECO:0000256" key="1">
    <source>
        <dbReference type="SAM" id="MobiDB-lite"/>
    </source>
</evidence>
<proteinExistence type="predicted"/>
<feature type="domain" description="Reverse transcriptase" evidence="2">
    <location>
        <begin position="953"/>
        <end position="1151"/>
    </location>
</feature>
<feature type="compositionally biased region" description="Gly residues" evidence="1">
    <location>
        <begin position="1"/>
        <end position="11"/>
    </location>
</feature>
<dbReference type="CDD" id="cd01650">
    <property type="entry name" value="RT_nLTR_like"/>
    <property type="match status" value="1"/>
</dbReference>
<evidence type="ECO:0000313" key="5">
    <source>
        <dbReference type="Proteomes" id="UP000596661"/>
    </source>
</evidence>
<organism evidence="4 5">
    <name type="scientific">Cannabis sativa</name>
    <name type="common">Hemp</name>
    <name type="synonym">Marijuana</name>
    <dbReference type="NCBI Taxonomy" id="3483"/>
    <lineage>
        <taxon>Eukaryota</taxon>
        <taxon>Viridiplantae</taxon>
        <taxon>Streptophyta</taxon>
        <taxon>Embryophyta</taxon>
        <taxon>Tracheophyta</taxon>
        <taxon>Spermatophyta</taxon>
        <taxon>Magnoliopsida</taxon>
        <taxon>eudicotyledons</taxon>
        <taxon>Gunneridae</taxon>
        <taxon>Pentapetalae</taxon>
        <taxon>rosids</taxon>
        <taxon>fabids</taxon>
        <taxon>Rosales</taxon>
        <taxon>Cannabaceae</taxon>
        <taxon>Cannabis</taxon>
    </lineage>
</organism>
<feature type="domain" description="Reverse transcriptase zinc-binding" evidence="3">
    <location>
        <begin position="1313"/>
        <end position="1402"/>
    </location>
</feature>
<dbReference type="Pfam" id="PF13966">
    <property type="entry name" value="zf-RVT"/>
    <property type="match status" value="1"/>
</dbReference>
<dbReference type="EMBL" id="UZAU01000728">
    <property type="status" value="NOT_ANNOTATED_CDS"/>
    <property type="molecule type" value="Genomic_DNA"/>
</dbReference>
<evidence type="ECO:0000259" key="2">
    <source>
        <dbReference type="Pfam" id="PF00078"/>
    </source>
</evidence>
<dbReference type="PANTHER" id="PTHR31635">
    <property type="entry name" value="REVERSE TRANSCRIPTASE DOMAIN-CONTAINING PROTEIN-RELATED"/>
    <property type="match status" value="1"/>
</dbReference>
<dbReference type="Proteomes" id="UP000596661">
    <property type="component" value="Chromosome 9"/>
</dbReference>
<reference evidence="4" key="2">
    <citation type="submission" date="2021-03" db="UniProtKB">
        <authorList>
            <consortium name="EnsemblPlants"/>
        </authorList>
    </citation>
    <scope>IDENTIFICATION</scope>
</reference>
<dbReference type="PANTHER" id="PTHR31635:SF196">
    <property type="entry name" value="REVERSE TRANSCRIPTASE DOMAIN-CONTAINING PROTEIN-RELATED"/>
    <property type="match status" value="1"/>
</dbReference>
<reference evidence="4" key="1">
    <citation type="submission" date="2018-11" db="EMBL/GenBank/DDBJ databases">
        <authorList>
            <person name="Grassa J C."/>
        </authorList>
    </citation>
    <scope>NUCLEOTIDE SEQUENCE [LARGE SCALE GENOMIC DNA]</scope>
</reference>
<dbReference type="InterPro" id="IPR026960">
    <property type="entry name" value="RVT-Znf"/>
</dbReference>
<evidence type="ECO:0000259" key="3">
    <source>
        <dbReference type="Pfam" id="PF13966"/>
    </source>
</evidence>
<keyword evidence="5" id="KW-1185">Reference proteome</keyword>
<name>A0A803QGT5_CANSA</name>
<accession>A0A803QGT5</accession>
<evidence type="ECO:0008006" key="6">
    <source>
        <dbReference type="Google" id="ProtNLM"/>
    </source>
</evidence>
<feature type="region of interest" description="Disordered" evidence="1">
    <location>
        <begin position="708"/>
        <end position="733"/>
    </location>
</feature>